<name>A0A098EDD2_9ZZZZ</name>
<evidence type="ECO:0000313" key="1">
    <source>
        <dbReference type="EMBL" id="CEG13035.1"/>
    </source>
</evidence>
<sequence length="48" mass="4953">MILVGGIINVSAANGGGNVAWLKLKCPAINDSSEPVVVKYNPYVGLIP</sequence>
<accession>A0A098EDD2</accession>
<gene>
    <name evidence="1" type="ORF">MSIBF_A3120006</name>
</gene>
<dbReference type="AlphaFoldDB" id="A0A098EDD2"/>
<dbReference type="EMBL" id="CCXY01000238">
    <property type="protein sequence ID" value="CEG13035.1"/>
    <property type="molecule type" value="Genomic_DNA"/>
</dbReference>
<organism evidence="1">
    <name type="scientific">groundwater metagenome</name>
    <dbReference type="NCBI Taxonomy" id="717931"/>
    <lineage>
        <taxon>unclassified sequences</taxon>
        <taxon>metagenomes</taxon>
        <taxon>ecological metagenomes</taxon>
    </lineage>
</organism>
<reference evidence="1" key="1">
    <citation type="submission" date="2014-09" db="EMBL/GenBank/DDBJ databases">
        <authorList>
            <person name="Probst J Alexander"/>
        </authorList>
    </citation>
    <scope>NUCLEOTIDE SEQUENCE</scope>
</reference>
<proteinExistence type="predicted"/>
<protein>
    <submittedName>
        <fullName evidence="1">Uncharacterized protein</fullName>
    </submittedName>
</protein>